<feature type="compositionally biased region" description="Acidic residues" evidence="1">
    <location>
        <begin position="157"/>
        <end position="169"/>
    </location>
</feature>
<proteinExistence type="predicted"/>
<gene>
    <name evidence="2" type="ORF">H1R20_g14628</name>
</gene>
<organism evidence="2 3">
    <name type="scientific">Candolleomyces eurysporus</name>
    <dbReference type="NCBI Taxonomy" id="2828524"/>
    <lineage>
        <taxon>Eukaryota</taxon>
        <taxon>Fungi</taxon>
        <taxon>Dikarya</taxon>
        <taxon>Basidiomycota</taxon>
        <taxon>Agaricomycotina</taxon>
        <taxon>Agaricomycetes</taxon>
        <taxon>Agaricomycetidae</taxon>
        <taxon>Agaricales</taxon>
        <taxon>Agaricineae</taxon>
        <taxon>Psathyrellaceae</taxon>
        <taxon>Candolleomyces</taxon>
    </lineage>
</organism>
<evidence type="ECO:0000313" key="2">
    <source>
        <dbReference type="EMBL" id="KAJ2922456.1"/>
    </source>
</evidence>
<comment type="caution">
    <text evidence="2">The sequence shown here is derived from an EMBL/GenBank/DDBJ whole genome shotgun (WGS) entry which is preliminary data.</text>
</comment>
<protein>
    <submittedName>
        <fullName evidence="2">Uncharacterized protein</fullName>
    </submittedName>
</protein>
<dbReference type="AlphaFoldDB" id="A0A9W8ISZ4"/>
<sequence length="169" mass="17504">MPAKKRTSAEAETSGDTKGATKTRKTSNGKKAAAAKPAIPASEFKEKARPLHIHITHTPPAIEKKEEAKSDEEEGGDTTVAQVAGTITSPDAPIDPGFISNLTLLPSSFSTGSYGWKGSKKITVELQGSEGAEKVQVMLTINATVVGSKQAGKGGEAAEEPSEEAEGSE</sequence>
<feature type="non-terminal residue" evidence="2">
    <location>
        <position position="1"/>
    </location>
</feature>
<keyword evidence="3" id="KW-1185">Reference proteome</keyword>
<reference evidence="2" key="1">
    <citation type="submission" date="2022-06" db="EMBL/GenBank/DDBJ databases">
        <title>Genome Sequence of Candolleomyces eurysporus.</title>
        <authorList>
            <person name="Buettner E."/>
        </authorList>
    </citation>
    <scope>NUCLEOTIDE SEQUENCE</scope>
    <source>
        <strain evidence="2">VTCC 930004</strain>
    </source>
</reference>
<dbReference type="EMBL" id="JANBPK010001489">
    <property type="protein sequence ID" value="KAJ2922456.1"/>
    <property type="molecule type" value="Genomic_DNA"/>
</dbReference>
<feature type="compositionally biased region" description="Low complexity" evidence="1">
    <location>
        <begin position="30"/>
        <end position="41"/>
    </location>
</feature>
<dbReference type="OrthoDB" id="2497589at2759"/>
<evidence type="ECO:0000256" key="1">
    <source>
        <dbReference type="SAM" id="MobiDB-lite"/>
    </source>
</evidence>
<evidence type="ECO:0000313" key="3">
    <source>
        <dbReference type="Proteomes" id="UP001140091"/>
    </source>
</evidence>
<feature type="compositionally biased region" description="Polar residues" evidence="1">
    <location>
        <begin position="79"/>
        <end position="89"/>
    </location>
</feature>
<feature type="region of interest" description="Disordered" evidence="1">
    <location>
        <begin position="147"/>
        <end position="169"/>
    </location>
</feature>
<dbReference type="Proteomes" id="UP001140091">
    <property type="component" value="Unassembled WGS sequence"/>
</dbReference>
<name>A0A9W8ISZ4_9AGAR</name>
<feature type="region of interest" description="Disordered" evidence="1">
    <location>
        <begin position="1"/>
        <end position="94"/>
    </location>
</feature>
<accession>A0A9W8ISZ4</accession>